<protein>
    <submittedName>
        <fullName evidence="6">S-isoprenylcysteine methyltransferase</fullName>
    </submittedName>
</protein>
<dbReference type="STRING" id="1770058.A3840_03290"/>
<feature type="transmembrane region" description="Helical" evidence="5">
    <location>
        <begin position="36"/>
        <end position="58"/>
    </location>
</feature>
<keyword evidence="2 5" id="KW-0812">Transmembrane</keyword>
<organism evidence="6 7">
    <name type="scientific">Devosia elaeis</name>
    <dbReference type="NCBI Taxonomy" id="1770058"/>
    <lineage>
        <taxon>Bacteria</taxon>
        <taxon>Pseudomonadati</taxon>
        <taxon>Pseudomonadota</taxon>
        <taxon>Alphaproteobacteria</taxon>
        <taxon>Hyphomicrobiales</taxon>
        <taxon>Devosiaceae</taxon>
        <taxon>Devosia</taxon>
    </lineage>
</organism>
<evidence type="ECO:0000313" key="6">
    <source>
        <dbReference type="EMBL" id="OAM79294.1"/>
    </source>
</evidence>
<dbReference type="PANTHER" id="PTHR43847">
    <property type="entry name" value="BLL3993 PROTEIN"/>
    <property type="match status" value="1"/>
</dbReference>
<dbReference type="PANTHER" id="PTHR43847:SF1">
    <property type="entry name" value="BLL3993 PROTEIN"/>
    <property type="match status" value="1"/>
</dbReference>
<reference evidence="6 7" key="1">
    <citation type="submission" date="2016-03" db="EMBL/GenBank/DDBJ databases">
        <title>Genome sequencing of Devosia sp. S37.</title>
        <authorList>
            <person name="Mohd Nor M."/>
        </authorList>
    </citation>
    <scope>NUCLEOTIDE SEQUENCE [LARGE SCALE GENOMIC DNA]</scope>
    <source>
        <strain evidence="6 7">S37</strain>
    </source>
</reference>
<evidence type="ECO:0000256" key="1">
    <source>
        <dbReference type="ARBA" id="ARBA00004127"/>
    </source>
</evidence>
<gene>
    <name evidence="6" type="ORF">A3840_03290</name>
</gene>
<name>A0A178I4T0_9HYPH</name>
<keyword evidence="3 5" id="KW-1133">Transmembrane helix</keyword>
<keyword evidence="6" id="KW-0489">Methyltransferase</keyword>
<accession>A0A178I4T0</accession>
<dbReference type="PROSITE" id="PS50244">
    <property type="entry name" value="S5A_REDUCTASE"/>
    <property type="match status" value="1"/>
</dbReference>
<dbReference type="GO" id="GO:0032259">
    <property type="term" value="P:methylation"/>
    <property type="evidence" value="ECO:0007669"/>
    <property type="project" value="UniProtKB-KW"/>
</dbReference>
<dbReference type="InterPro" id="IPR007318">
    <property type="entry name" value="Phopholipid_MeTrfase"/>
</dbReference>
<dbReference type="OrthoDB" id="9789029at2"/>
<dbReference type="RefSeq" id="WP_067451801.1">
    <property type="nucleotide sequence ID" value="NZ_LVVY01000063.1"/>
</dbReference>
<feature type="transmembrane region" description="Helical" evidence="5">
    <location>
        <begin position="122"/>
        <end position="148"/>
    </location>
</feature>
<feature type="transmembrane region" description="Helical" evidence="5">
    <location>
        <begin position="64"/>
        <end position="83"/>
    </location>
</feature>
<proteinExistence type="predicted"/>
<evidence type="ECO:0000256" key="3">
    <source>
        <dbReference type="ARBA" id="ARBA00022989"/>
    </source>
</evidence>
<keyword evidence="6" id="KW-0808">Transferase</keyword>
<evidence type="ECO:0000256" key="2">
    <source>
        <dbReference type="ARBA" id="ARBA00022692"/>
    </source>
</evidence>
<dbReference type="AlphaFoldDB" id="A0A178I4T0"/>
<dbReference type="Pfam" id="PF04191">
    <property type="entry name" value="PEMT"/>
    <property type="match status" value="1"/>
</dbReference>
<comment type="caution">
    <text evidence="6">The sequence shown here is derived from an EMBL/GenBank/DDBJ whole genome shotgun (WGS) entry which is preliminary data.</text>
</comment>
<sequence>MEWILDGLVTLVGGAVVGAYIWSVRNHFASDVMPSGARVIAAAVTASTIIMLALTWLVSQPLPAQLAGLAIQLFSVWIFYAAIQASRQARLRFVFDPEHPHSLVEQGPYRLVRHPFYLSYSVFWFGWAIATWSIFAIPSVIVLIWLYIAAARLEERNFEASPLSSDYAAYKARTGFFLPGLG</sequence>
<evidence type="ECO:0000256" key="5">
    <source>
        <dbReference type="SAM" id="Phobius"/>
    </source>
</evidence>
<keyword evidence="7" id="KW-1185">Reference proteome</keyword>
<dbReference type="InterPro" id="IPR052527">
    <property type="entry name" value="Metal_cation-efflux_comp"/>
</dbReference>
<evidence type="ECO:0000313" key="7">
    <source>
        <dbReference type="Proteomes" id="UP000078389"/>
    </source>
</evidence>
<dbReference type="Proteomes" id="UP000078389">
    <property type="component" value="Unassembled WGS sequence"/>
</dbReference>
<dbReference type="Gene3D" id="1.20.120.1630">
    <property type="match status" value="1"/>
</dbReference>
<dbReference type="EMBL" id="LVVY01000063">
    <property type="protein sequence ID" value="OAM79294.1"/>
    <property type="molecule type" value="Genomic_DNA"/>
</dbReference>
<feature type="transmembrane region" description="Helical" evidence="5">
    <location>
        <begin position="6"/>
        <end position="24"/>
    </location>
</feature>
<evidence type="ECO:0000256" key="4">
    <source>
        <dbReference type="ARBA" id="ARBA00023136"/>
    </source>
</evidence>
<dbReference type="GO" id="GO:0008168">
    <property type="term" value="F:methyltransferase activity"/>
    <property type="evidence" value="ECO:0007669"/>
    <property type="project" value="UniProtKB-KW"/>
</dbReference>
<dbReference type="GO" id="GO:0012505">
    <property type="term" value="C:endomembrane system"/>
    <property type="evidence" value="ECO:0007669"/>
    <property type="project" value="UniProtKB-SubCell"/>
</dbReference>
<comment type="subcellular location">
    <subcellularLocation>
        <location evidence="1">Endomembrane system</location>
        <topology evidence="1">Multi-pass membrane protein</topology>
    </subcellularLocation>
</comment>
<keyword evidence="4 5" id="KW-0472">Membrane</keyword>